<dbReference type="HOGENOM" id="CLU_481322_0_0_0"/>
<sequence length="590" mass="69459">MPIIGGDEEVQSYIQIKKEKTEEQDKRLDQEVKSFLSQHPNAFTTDLMASELKAQEFFQILRHCSSLDKNTLRAIAISLCVELHALKIFKDTFLEFREITKEWQKFSSRIESETFTLTTTKGLAFYFRFLGENSVLEEKIDMMEGDRKKHLYAALESPHEEIRGLAAMIFKKYTTILLEKRAEKVSSIFCEFIMLFNIEINQQQNSFLKHHITYFPSLIKSLNFSISLVKKEIEKTLFDTPWTFNYSDEQYADIMQMLCSLESDVKGRAHAFKSIYNSLLNLRSKEKGNKLEFNQKFLTHNFANVPIQILDYQRLHKEYFSSGLPKTISEKKNVVVQDKKRGTFPKKPQRKANRPPSPHALKTRQLRELKAQNIKKIQDKQNNPYSPDSSAVPIQVPQIPQTKFNFSYAWRVADWFQKHPKQLQKESYASLPSDLQFKQIIYHAFAQDVENYIFSHGRERTYENPTTHHNDRHFCIAGEIRFREGLKKTRERGIYTFCVGQDEELYHRYFTRKIDLLPYAKNIFYETDFPTPKASLKKKTFFPQQIKPSKAKVKVDEITQAVSIEDPRYPFVKYILFQSGDFRNHSYQTS</sequence>
<proteinExistence type="predicted"/>
<reference key="1">
    <citation type="journal article" date="2011" name="Mol. Biol. Evol.">
        <title>Unity in variety -- the pan-genome of the Chlamydiae.</title>
        <authorList>
            <person name="Collingro A."/>
            <person name="Tischler P."/>
            <person name="Weinmaier T."/>
            <person name="Penz T."/>
            <person name="Heinz E."/>
            <person name="Brunham R.C."/>
            <person name="Read T.D."/>
            <person name="Bavoil P.M."/>
            <person name="Sachse K."/>
            <person name="Kahane S."/>
            <person name="Friedman M.G."/>
            <person name="Rattei T."/>
            <person name="Myers G.S.A."/>
            <person name="Horn M."/>
        </authorList>
    </citation>
    <scope>NUCLEOTIDE SEQUENCE</scope>
    <source>
        <strain>UV7</strain>
    </source>
</reference>
<evidence type="ECO:0000256" key="1">
    <source>
        <dbReference type="SAM" id="MobiDB-lite"/>
    </source>
</evidence>
<dbReference type="Proteomes" id="UP000000495">
    <property type="component" value="Chromosome"/>
</dbReference>
<feature type="region of interest" description="Disordered" evidence="1">
    <location>
        <begin position="337"/>
        <end position="362"/>
    </location>
</feature>
<dbReference type="AlphaFoldDB" id="F8L1V1"/>
<organism evidence="2 3">
    <name type="scientific">Parachlamydia acanthamoebae (strain UV7)</name>
    <dbReference type="NCBI Taxonomy" id="765952"/>
    <lineage>
        <taxon>Bacteria</taxon>
        <taxon>Pseudomonadati</taxon>
        <taxon>Chlamydiota</taxon>
        <taxon>Chlamydiia</taxon>
        <taxon>Parachlamydiales</taxon>
        <taxon>Parachlamydiaceae</taxon>
        <taxon>Parachlamydia</taxon>
    </lineage>
</organism>
<dbReference type="STRING" id="765952.PUV_23150"/>
<protein>
    <submittedName>
        <fullName evidence="2">Uncharacterized protein</fullName>
    </submittedName>
</protein>
<feature type="compositionally biased region" description="Basic residues" evidence="1">
    <location>
        <begin position="342"/>
        <end position="353"/>
    </location>
</feature>
<accession>F8L1V1</accession>
<reference evidence="2 3" key="2">
    <citation type="journal article" date="2011" name="Mol. Biol. Evol.">
        <title>Unity in variety--the pan-genome of the Chlamydiae.</title>
        <authorList>
            <person name="Collingro A."/>
            <person name="Tischler P."/>
            <person name="Weinmaier T."/>
            <person name="Penz T."/>
            <person name="Heinz E."/>
            <person name="Brunham R.C."/>
            <person name="Read T.D."/>
            <person name="Bavoil P.M."/>
            <person name="Sachse K."/>
            <person name="Kahane S."/>
            <person name="Friedman M.G."/>
            <person name="Rattei T."/>
            <person name="Myers G.S."/>
            <person name="Horn M."/>
        </authorList>
    </citation>
    <scope>NUCLEOTIDE SEQUENCE [LARGE SCALE GENOMIC DNA]</scope>
    <source>
        <strain evidence="3">UV7</strain>
    </source>
</reference>
<name>F8L1V1_PARAV</name>
<gene>
    <name evidence="2" type="ordered locus">PUV_23150</name>
</gene>
<dbReference type="KEGG" id="puv:PUV_23150"/>
<keyword evidence="3" id="KW-1185">Reference proteome</keyword>
<evidence type="ECO:0000313" key="2">
    <source>
        <dbReference type="EMBL" id="CCB87265.1"/>
    </source>
</evidence>
<evidence type="ECO:0000313" key="3">
    <source>
        <dbReference type="Proteomes" id="UP000000495"/>
    </source>
</evidence>
<dbReference type="EMBL" id="FR872580">
    <property type="protein sequence ID" value="CCB87265.1"/>
    <property type="molecule type" value="Genomic_DNA"/>
</dbReference>